<evidence type="ECO:0000313" key="4">
    <source>
        <dbReference type="Proteomes" id="UP001054857"/>
    </source>
</evidence>
<evidence type="ECO:0000313" key="3">
    <source>
        <dbReference type="EMBL" id="GFR47732.1"/>
    </source>
</evidence>
<evidence type="ECO:0000256" key="1">
    <source>
        <dbReference type="SAM" id="Coils"/>
    </source>
</evidence>
<dbReference type="Proteomes" id="UP001054857">
    <property type="component" value="Unassembled WGS sequence"/>
</dbReference>
<sequence length="889" mass="95922">MLRPGSLPRGSIPGIGANGNTTLLRPARIARKRIFQHPSPQPHSPCEPPTLRNLFSCAARRREPQPDIEDMNLEQRLEHLDKISGRANEVSSIYTREMMMQQLGIMDPALYAQLGEEQEGEEEETPMEFIPWNDDPRTHVVNNSEVEVHPDGLRRRLVATADAEPGDPIIQVPLHNCLVLYVADSEKDEEDSIERQEATAEFEAMQLQFLESWIGRHGPLPPGLTSLLCDFSLSAPPADTKMALWLLWLWGHTSQEQEGEQRQGQGGSGGPGSSGKGEEEEGKEGQQQYAYWREALSALPQPADMPNLEFCSEDELQQLQWLPYSLPAAVRRGTLAAFYTRFCSSTLAALLGFMPAATAPGAGELVSEQGLEAGQGSQQQEFDPYAVIATAKAVEELAEAEYDAQQAEAAAVAARRLARVEAAQFGEMASMGSALAAEVEAAEAVSAAAAARTAAAQKAAEVAAGGKGGREAAVAAAAGLRPLPSFERFLWAYCHAAARSAGNGERLVFIPQVDPCLYTCDPQAPNTTLTVVADQEGGLADHFAVLVANSPLSPGEPLLAASPVQSRMPHSGGGSAASGSTTQLHCLTGLVPEPGGNLADLVDFEPETGTLEDLWYKTLMGQEEATSLAAVTDPYLRHLLDLIAAGVKVDANQLPPLQKLLPGFKLSKLWGPGLIAGVRHILTLEEADLVPIVEDEQELVEALYDDEALALEAAEARREATEPERLEMLRLTERVGVDLGYGSEGLPPLQPEVSYSEYEEWRRNPASTEIVEVPADPEMLETELGRAQWRRLLAAWNSLPRLSPDSRVHGSCMERALGGAPLQRCFPDPSSLLREVGSAESLLASLRAVSSALPTSLEQDVALLAEARAAEEEEEEEGSSGRRRSLADL</sequence>
<evidence type="ECO:0000256" key="2">
    <source>
        <dbReference type="SAM" id="MobiDB-lite"/>
    </source>
</evidence>
<protein>
    <submittedName>
        <fullName evidence="3">Uncharacterized protein</fullName>
    </submittedName>
</protein>
<feature type="region of interest" description="Disordered" evidence="2">
    <location>
        <begin position="256"/>
        <end position="286"/>
    </location>
</feature>
<organism evidence="3 4">
    <name type="scientific">Astrephomene gubernaculifera</name>
    <dbReference type="NCBI Taxonomy" id="47775"/>
    <lineage>
        <taxon>Eukaryota</taxon>
        <taxon>Viridiplantae</taxon>
        <taxon>Chlorophyta</taxon>
        <taxon>core chlorophytes</taxon>
        <taxon>Chlorophyceae</taxon>
        <taxon>CS clade</taxon>
        <taxon>Chlamydomonadales</taxon>
        <taxon>Astrephomenaceae</taxon>
        <taxon>Astrephomene</taxon>
    </lineage>
</organism>
<feature type="coiled-coil region" evidence="1">
    <location>
        <begin position="390"/>
        <end position="417"/>
    </location>
</feature>
<feature type="region of interest" description="Disordered" evidence="2">
    <location>
        <begin position="866"/>
        <end position="889"/>
    </location>
</feature>
<dbReference type="AlphaFoldDB" id="A0AAD3DV77"/>
<dbReference type="EMBL" id="BMAR01000019">
    <property type="protein sequence ID" value="GFR47732.1"/>
    <property type="molecule type" value="Genomic_DNA"/>
</dbReference>
<accession>A0AAD3DV77</accession>
<proteinExistence type="predicted"/>
<reference evidence="3 4" key="1">
    <citation type="journal article" date="2021" name="Sci. Rep.">
        <title>Genome sequencing of the multicellular alga Astrephomene provides insights into convergent evolution of germ-soma differentiation.</title>
        <authorList>
            <person name="Yamashita S."/>
            <person name="Yamamoto K."/>
            <person name="Matsuzaki R."/>
            <person name="Suzuki S."/>
            <person name="Yamaguchi H."/>
            <person name="Hirooka S."/>
            <person name="Minakuchi Y."/>
            <person name="Miyagishima S."/>
            <person name="Kawachi M."/>
            <person name="Toyoda A."/>
            <person name="Nozaki H."/>
        </authorList>
    </citation>
    <scope>NUCLEOTIDE SEQUENCE [LARGE SCALE GENOMIC DNA]</scope>
    <source>
        <strain evidence="3 4">NIES-4017</strain>
    </source>
</reference>
<comment type="caution">
    <text evidence="3">The sequence shown here is derived from an EMBL/GenBank/DDBJ whole genome shotgun (WGS) entry which is preliminary data.</text>
</comment>
<dbReference type="Gene3D" id="3.90.1410.10">
    <property type="entry name" value="set domain protein methyltransferase, domain 1"/>
    <property type="match status" value="1"/>
</dbReference>
<name>A0AAD3DV77_9CHLO</name>
<feature type="non-terminal residue" evidence="3">
    <location>
        <position position="889"/>
    </location>
</feature>
<keyword evidence="1" id="KW-0175">Coiled coil</keyword>
<gene>
    <name evidence="3" type="ORF">Agub_g9492</name>
</gene>
<feature type="region of interest" description="Disordered" evidence="2">
    <location>
        <begin position="1"/>
        <end position="21"/>
    </location>
</feature>
<feature type="compositionally biased region" description="Gly residues" evidence="2">
    <location>
        <begin position="264"/>
        <end position="275"/>
    </location>
</feature>
<keyword evidence="4" id="KW-1185">Reference proteome</keyword>